<dbReference type="Pfam" id="PF07799">
    <property type="entry name" value="DUF1643"/>
    <property type="match status" value="1"/>
</dbReference>
<protein>
    <recommendedName>
        <fullName evidence="3">DUF1643 domain-containing protein</fullName>
    </recommendedName>
</protein>
<organism evidence="1 2">
    <name type="scientific">Blastomonas natatoria</name>
    <dbReference type="NCBI Taxonomy" id="34015"/>
    <lineage>
        <taxon>Bacteria</taxon>
        <taxon>Pseudomonadati</taxon>
        <taxon>Pseudomonadota</taxon>
        <taxon>Alphaproteobacteria</taxon>
        <taxon>Sphingomonadales</taxon>
        <taxon>Sphingomonadaceae</taxon>
        <taxon>Blastomonas</taxon>
    </lineage>
</organism>
<evidence type="ECO:0008006" key="3">
    <source>
        <dbReference type="Google" id="ProtNLM"/>
    </source>
</evidence>
<comment type="caution">
    <text evidence="1">The sequence shown here is derived from an EMBL/GenBank/DDBJ whole genome shotgun (WGS) entry which is preliminary data.</text>
</comment>
<proteinExistence type="predicted"/>
<dbReference type="AlphaFoldDB" id="A0A2V3V3W6"/>
<dbReference type="Proteomes" id="UP000248014">
    <property type="component" value="Unassembled WGS sequence"/>
</dbReference>
<dbReference type="OrthoDB" id="9807577at2"/>
<evidence type="ECO:0000313" key="2">
    <source>
        <dbReference type="Proteomes" id="UP000248014"/>
    </source>
</evidence>
<sequence length="162" mass="17908">MSAVLSPCENYRYRLERNVSMFGPVAAVIMVNPSTADAEVDDATIRRVVGFGKRLGWSKVIVGNVFAYRATDIRHLARASDPVGPDNAMHLREILEAAEVTIVAWGTLSKLPVGLREQWRIVSETAESLTVPLKCFGVTKDGHPRHPLMISYQTALEDWCGV</sequence>
<evidence type="ECO:0000313" key="1">
    <source>
        <dbReference type="EMBL" id="PXW76463.1"/>
    </source>
</evidence>
<accession>A0A2V3V3W6</accession>
<dbReference type="RefSeq" id="WP_110298485.1">
    <property type="nucleotide sequence ID" value="NZ_QJJM01000005.1"/>
</dbReference>
<keyword evidence="2" id="KW-1185">Reference proteome</keyword>
<name>A0A2V3V3W6_9SPHN</name>
<gene>
    <name evidence="1" type="ORF">C7451_105238</name>
</gene>
<dbReference type="EMBL" id="QJJM01000005">
    <property type="protein sequence ID" value="PXW76463.1"/>
    <property type="molecule type" value="Genomic_DNA"/>
</dbReference>
<reference evidence="1 2" key="1">
    <citation type="submission" date="2018-05" db="EMBL/GenBank/DDBJ databases">
        <title>Genomic Encyclopedia of Type Strains, Phase IV (KMG-IV): sequencing the most valuable type-strain genomes for metagenomic binning, comparative biology and taxonomic classification.</title>
        <authorList>
            <person name="Goeker M."/>
        </authorList>
    </citation>
    <scope>NUCLEOTIDE SEQUENCE [LARGE SCALE GENOMIC DNA]</scope>
    <source>
        <strain evidence="1 2">DSM 3183</strain>
    </source>
</reference>
<dbReference type="InterPro" id="IPR012441">
    <property type="entry name" value="DUF1643"/>
</dbReference>